<dbReference type="Proteomes" id="UP000288805">
    <property type="component" value="Unassembled WGS sequence"/>
</dbReference>
<evidence type="ECO:0000256" key="1">
    <source>
        <dbReference type="SAM" id="MobiDB-lite"/>
    </source>
</evidence>
<evidence type="ECO:0008006" key="4">
    <source>
        <dbReference type="Google" id="ProtNLM"/>
    </source>
</evidence>
<proteinExistence type="predicted"/>
<dbReference type="InterPro" id="IPR036691">
    <property type="entry name" value="Endo/exonu/phosph_ase_sf"/>
</dbReference>
<organism evidence="2 3">
    <name type="scientific">Vitis vinifera</name>
    <name type="common">Grape</name>
    <dbReference type="NCBI Taxonomy" id="29760"/>
    <lineage>
        <taxon>Eukaryota</taxon>
        <taxon>Viridiplantae</taxon>
        <taxon>Streptophyta</taxon>
        <taxon>Embryophyta</taxon>
        <taxon>Tracheophyta</taxon>
        <taxon>Spermatophyta</taxon>
        <taxon>Magnoliopsida</taxon>
        <taxon>eudicotyledons</taxon>
        <taxon>Gunneridae</taxon>
        <taxon>Pentapetalae</taxon>
        <taxon>rosids</taxon>
        <taxon>Vitales</taxon>
        <taxon>Vitaceae</taxon>
        <taxon>Viteae</taxon>
        <taxon>Vitis</taxon>
    </lineage>
</organism>
<name>A0A438FKM4_VITVI</name>
<dbReference type="AlphaFoldDB" id="A0A438FKM4"/>
<feature type="region of interest" description="Disordered" evidence="1">
    <location>
        <begin position="158"/>
        <end position="197"/>
    </location>
</feature>
<feature type="compositionally biased region" description="Gly residues" evidence="1">
    <location>
        <begin position="158"/>
        <end position="169"/>
    </location>
</feature>
<sequence>MENLRWARILVKTKRGELPSSVENGIKGTVYNLPLRWEVLPTIRQKLEGRRGSTDRGRGEDRGDGGARASRRVEEWGNAGLEALLRSDDGMEGQLDGMDRVSAGGQIQFGSMIRSSAGGAEDGSSLDGLNEITLGLRRVGGPSLQLLSEVVMPKEAGDGGLGLMGGAKGPKGKEKPGGSSVKKRKGPTETQPKKGPMESLAQLGLSGEANFELEFLSAWEKETERGQKDNPHYMLADSALEEEVLRYESSSTLGGLWESGNPSHSSLLSLGRTSKGEFFDHSGVLREACQNDSPILVARDLEGGSSLYELQEGRGEGDLDWQESSLARFSQFLGFSTDGLEKDILSFLVKIRKKREKIHSKGLLEKSRFERELKRLECSVNYEGDGRKKCPPQGRGETKVQVMSDRVVRSLGSGRFLDWKTLDACGSAGGILICWDKRVMDLLEWEEGQFSLSCRFRIVENGVIWAFTGVYVPFTRIERECLWEEVGAIRGIWEGPWCLGGDFNITLSQSERSRQGRITSAMRRFAEVVDELGLVDLQLQGGAFTWSGGLNSHLRARLDRFLIRKHVFKVEGFKDLIHNWWRGIEVSGSASFRLSAKLKELKQKLKVWNREVFRNLERNKEAALQQVEYWDKVEDERSLTMEELTYKKEAKEGYAKWVDLEETHWRQASRELWLKAGDRNTGYFHRMASAHRRVNHLDRIKINGIRLTEEREIKEGVVNAFQQ</sequence>
<dbReference type="SUPFAM" id="SSF56219">
    <property type="entry name" value="DNase I-like"/>
    <property type="match status" value="1"/>
</dbReference>
<dbReference type="PANTHER" id="PTHR33710">
    <property type="entry name" value="BNAC02G09200D PROTEIN"/>
    <property type="match status" value="1"/>
</dbReference>
<comment type="caution">
    <text evidence="2">The sequence shown here is derived from an EMBL/GenBank/DDBJ whole genome shotgun (WGS) entry which is preliminary data.</text>
</comment>
<protein>
    <recommendedName>
        <fullName evidence="4">DUF4283 domain-containing protein</fullName>
    </recommendedName>
</protein>
<evidence type="ECO:0000313" key="2">
    <source>
        <dbReference type="EMBL" id="RVW60556.1"/>
    </source>
</evidence>
<reference evidence="2 3" key="1">
    <citation type="journal article" date="2018" name="PLoS Genet.">
        <title>Population sequencing reveals clonal diversity and ancestral inbreeding in the grapevine cultivar Chardonnay.</title>
        <authorList>
            <person name="Roach M.J."/>
            <person name="Johnson D.L."/>
            <person name="Bohlmann J."/>
            <person name="van Vuuren H.J."/>
            <person name="Jones S.J."/>
            <person name="Pretorius I.S."/>
            <person name="Schmidt S.A."/>
            <person name="Borneman A.R."/>
        </authorList>
    </citation>
    <scope>NUCLEOTIDE SEQUENCE [LARGE SCALE GENOMIC DNA]</scope>
    <source>
        <strain evidence="3">cv. Chardonnay</strain>
        <tissue evidence="2">Leaf</tissue>
    </source>
</reference>
<gene>
    <name evidence="2" type="ORF">CK203_061463</name>
</gene>
<evidence type="ECO:0000313" key="3">
    <source>
        <dbReference type="Proteomes" id="UP000288805"/>
    </source>
</evidence>
<dbReference type="PANTHER" id="PTHR33710:SF71">
    <property type="entry name" value="ENDONUCLEASE_EXONUCLEASE_PHOSPHATASE DOMAIN-CONTAINING PROTEIN"/>
    <property type="match status" value="1"/>
</dbReference>
<feature type="region of interest" description="Disordered" evidence="1">
    <location>
        <begin position="48"/>
        <end position="70"/>
    </location>
</feature>
<accession>A0A438FKM4</accession>
<dbReference type="Gene3D" id="3.60.10.10">
    <property type="entry name" value="Endonuclease/exonuclease/phosphatase"/>
    <property type="match status" value="1"/>
</dbReference>
<dbReference type="EMBL" id="QGNW01000852">
    <property type="protein sequence ID" value="RVW60556.1"/>
    <property type="molecule type" value="Genomic_DNA"/>
</dbReference>